<evidence type="ECO:0000256" key="1">
    <source>
        <dbReference type="SAM" id="Phobius"/>
    </source>
</evidence>
<keyword evidence="1" id="KW-1133">Transmembrane helix</keyword>
<gene>
    <name evidence="3" type="ORF">NIES37_67560</name>
</gene>
<evidence type="ECO:0000259" key="2">
    <source>
        <dbReference type="SMART" id="SM01080"/>
    </source>
</evidence>
<keyword evidence="1" id="KW-0472">Membrane</keyword>
<protein>
    <recommendedName>
        <fullName evidence="2">CHASE2 domain-containing protein</fullName>
    </recommendedName>
</protein>
<dbReference type="InterPro" id="IPR007890">
    <property type="entry name" value="CHASE2"/>
</dbReference>
<reference evidence="3 4" key="1">
    <citation type="submission" date="2017-06" db="EMBL/GenBank/DDBJ databases">
        <title>Genome sequencing of cyanobaciteial culture collection at National Institute for Environmental Studies (NIES).</title>
        <authorList>
            <person name="Hirose Y."/>
            <person name="Shimura Y."/>
            <person name="Fujisawa T."/>
            <person name="Nakamura Y."/>
            <person name="Kawachi M."/>
        </authorList>
    </citation>
    <scope>NUCLEOTIDE SEQUENCE [LARGE SCALE GENOMIC DNA]</scope>
    <source>
        <strain evidence="3 4">NIES-37</strain>
    </source>
</reference>
<feature type="transmembrane region" description="Helical" evidence="1">
    <location>
        <begin position="340"/>
        <end position="358"/>
    </location>
</feature>
<dbReference type="KEGG" id="ttq:NIES37_67560"/>
<sequence length="616" mass="70203">MSIRRIGVLPGIVAIGFVVAARMLGSLQSLELAAYDTFMRLRPDEPIDERILIVGINEEDIQKLKAYPVPDREIAKLLRTLQSYQPAVVGLDIYRDMPVEPGHKELASVFKEMKNLVGVEKVLPDISGMTVKPPPDLPNEQVGFADAIYEADWTRRRGLLGTSNLQDEWRFSLSLNLAKIYLKEKQISLGNVTNDQYGMSFGVTKIVRFLSNSGGYISADDKGSQMLINFRSNSNPFRVVSLEQIVNRKIQPDWINGKIILIGMTSPSTKDYVLSSATKNQAPPWIYGVEINAHITSQLISAVLDKRPFINSLGEFWEYLWIITWAVIGIYSARKFSFPITILSLIFLSYVLLVFCWWLPVVPPLLILFFHGIGTVFAAVERENESLQVRIQERQLVINQTFDIIHNGPLQILARMMRQVEDNNQEMSPQQFLLELRQLNQELRGVYKLVKQESLIGGNNFYLSQERVIDLQKPIHEVLNEVYLDVFERDFPGFKTIKINVVKFEPLNERNLNIQLRHKICRFLEEALCNVGKYAQDTTRLEIICKQNEGKNIIRVTDNGLGINQVSDSSHQGFGTQQALTLAKQLGGEFQRCANSPKGTICQLTWSSEKILQWKW</sequence>
<dbReference type="RefSeq" id="WP_096583167.1">
    <property type="nucleotide sequence ID" value="NZ_CAWNJS010000001.1"/>
</dbReference>
<dbReference type="SUPFAM" id="SSF55874">
    <property type="entry name" value="ATPase domain of HSP90 chaperone/DNA topoisomerase II/histidine kinase"/>
    <property type="match status" value="1"/>
</dbReference>
<organism evidence="3 4">
    <name type="scientific">Tolypothrix tenuis PCC 7101</name>
    <dbReference type="NCBI Taxonomy" id="231146"/>
    <lineage>
        <taxon>Bacteria</taxon>
        <taxon>Bacillati</taxon>
        <taxon>Cyanobacteriota</taxon>
        <taxon>Cyanophyceae</taxon>
        <taxon>Nostocales</taxon>
        <taxon>Tolypothrichaceae</taxon>
        <taxon>Tolypothrix</taxon>
    </lineage>
</organism>
<dbReference type="Gene3D" id="3.30.565.10">
    <property type="entry name" value="Histidine kinase-like ATPase, C-terminal domain"/>
    <property type="match status" value="1"/>
</dbReference>
<dbReference type="InterPro" id="IPR036890">
    <property type="entry name" value="HATPase_C_sf"/>
</dbReference>
<dbReference type="SMART" id="SM01080">
    <property type="entry name" value="CHASE2"/>
    <property type="match status" value="1"/>
</dbReference>
<dbReference type="Proteomes" id="UP000218785">
    <property type="component" value="Chromosome"/>
</dbReference>
<evidence type="ECO:0000313" key="3">
    <source>
        <dbReference type="EMBL" id="BAZ02743.1"/>
    </source>
</evidence>
<feature type="domain" description="CHASE2" evidence="2">
    <location>
        <begin position="27"/>
        <end position="332"/>
    </location>
</feature>
<accession>A0A1Z4NAI5</accession>
<keyword evidence="1" id="KW-0812">Transmembrane</keyword>
<evidence type="ECO:0000313" key="4">
    <source>
        <dbReference type="Proteomes" id="UP000218785"/>
    </source>
</evidence>
<name>A0A1Z4NAI5_9CYAN</name>
<feature type="transmembrane region" description="Helical" evidence="1">
    <location>
        <begin position="316"/>
        <end position="333"/>
    </location>
</feature>
<keyword evidence="4" id="KW-1185">Reference proteome</keyword>
<dbReference type="EMBL" id="AP018248">
    <property type="protein sequence ID" value="BAZ02743.1"/>
    <property type="molecule type" value="Genomic_DNA"/>
</dbReference>
<proteinExistence type="predicted"/>
<dbReference type="Pfam" id="PF05226">
    <property type="entry name" value="CHASE2"/>
    <property type="match status" value="1"/>
</dbReference>
<dbReference type="AlphaFoldDB" id="A0A1Z4NAI5"/>